<dbReference type="Pfam" id="PF21571">
    <property type="entry name" value="ArgZ-like_C_1st"/>
    <property type="match status" value="1"/>
</dbReference>
<dbReference type="AlphaFoldDB" id="A0A4R2KZX9"/>
<comment type="caution">
    <text evidence="3">The sequence shown here is derived from an EMBL/GenBank/DDBJ whole genome shotgun (WGS) entry which is preliminary data.</text>
</comment>
<dbReference type="RefSeq" id="WP_330571308.1">
    <property type="nucleotide sequence ID" value="NZ_SLWV01000018.1"/>
</dbReference>
<protein>
    <submittedName>
        <fullName evidence="3">Lysine-ketoglutarate reductase/saccharopine dehydrogenase-like protein (TIGR00300 family)</fullName>
    </submittedName>
</protein>
<feature type="domain" description="Arginine dihydrolase ArgZ/ArgE-like C-terminal second subdomain" evidence="1">
    <location>
        <begin position="138"/>
        <end position="355"/>
    </location>
</feature>
<evidence type="ECO:0000259" key="1">
    <source>
        <dbReference type="Pfam" id="PF21570"/>
    </source>
</evidence>
<dbReference type="Pfam" id="PF21570">
    <property type="entry name" value="ArgZ-like_C_2nd"/>
    <property type="match status" value="1"/>
</dbReference>
<name>A0A4R2KZX9_9FIRM</name>
<dbReference type="Proteomes" id="UP000294919">
    <property type="component" value="Unassembled WGS sequence"/>
</dbReference>
<evidence type="ECO:0000313" key="3">
    <source>
        <dbReference type="EMBL" id="TCO72295.1"/>
    </source>
</evidence>
<organism evidence="3 4">
    <name type="scientific">Marinisporobacter balticus</name>
    <dbReference type="NCBI Taxonomy" id="2018667"/>
    <lineage>
        <taxon>Bacteria</taxon>
        <taxon>Bacillati</taxon>
        <taxon>Bacillota</taxon>
        <taxon>Clostridia</taxon>
        <taxon>Peptostreptococcales</taxon>
        <taxon>Thermotaleaceae</taxon>
        <taxon>Marinisporobacter</taxon>
    </lineage>
</organism>
<dbReference type="InterPro" id="IPR048963">
    <property type="entry name" value="ArgZ/ArgE-like_C_2nd"/>
</dbReference>
<sequence length="361" mass="40468">MFELPKYRKPDFNNKKFKSAPNVRVANVKKEGVAPENYHITSMYPEYFKVNGEWMLTKNSRMDCAPVIVGESRIETKEFRNLSIGDKVIIGRTEDGSEGIYLHANGFVKEVGEKDVFAFRSGRSRETAFSKDYEDLFELLKHEKENGNIVWVLGPAVSFDYKSRRAMSALIENGYAHAVLAGNALATHDLEGALFHTALGQDIRDQDSKHNGHYHHLDAINKARNAGSIEKFIENEDIQEGIVYSCVKNNVPLVLAGSIRDDGPLPSVFANVYDAQDAMRNHAKRATTLICLATQLHTIAAGNMTPSYTIVDEEIRPVFIYAVDVSEFVLNKLRDRGTLEVTTIVANIQDFLGKLSDHLID</sequence>
<keyword evidence="4" id="KW-1185">Reference proteome</keyword>
<evidence type="ECO:0000313" key="4">
    <source>
        <dbReference type="Proteomes" id="UP000294919"/>
    </source>
</evidence>
<gene>
    <name evidence="3" type="ORF">EV214_11846</name>
</gene>
<accession>A0A4R2KZX9</accession>
<dbReference type="InterPro" id="IPR048964">
    <property type="entry name" value="ArgZ/ArgE-like_C_1st"/>
</dbReference>
<dbReference type="Gene3D" id="3.40.50.10690">
    <property type="entry name" value="putative lor/sdh protein like domains"/>
    <property type="match status" value="1"/>
</dbReference>
<dbReference type="Gene3D" id="2.40.420.10">
    <property type="entry name" value="conserved putative lor/sdh protein from methanococcus maripaludis s2 domain"/>
    <property type="match status" value="1"/>
</dbReference>
<evidence type="ECO:0000259" key="2">
    <source>
        <dbReference type="Pfam" id="PF21571"/>
    </source>
</evidence>
<dbReference type="EMBL" id="SLWV01000018">
    <property type="protein sequence ID" value="TCO72295.1"/>
    <property type="molecule type" value="Genomic_DNA"/>
</dbReference>
<reference evidence="3 4" key="1">
    <citation type="submission" date="2019-03" db="EMBL/GenBank/DDBJ databases">
        <title>Genomic Encyclopedia of Type Strains, Phase IV (KMG-IV): sequencing the most valuable type-strain genomes for metagenomic binning, comparative biology and taxonomic classification.</title>
        <authorList>
            <person name="Goeker M."/>
        </authorList>
    </citation>
    <scope>NUCLEOTIDE SEQUENCE [LARGE SCALE GENOMIC DNA]</scope>
    <source>
        <strain evidence="3 4">DSM 102940</strain>
    </source>
</reference>
<feature type="domain" description="Arginine dihydrolase ArgZ/ArgE-like C-terminal first subdomain" evidence="2">
    <location>
        <begin position="48"/>
        <end position="119"/>
    </location>
</feature>
<proteinExistence type="predicted"/>